<dbReference type="PANTHER" id="PTHR21198:SF3">
    <property type="entry name" value="GLUTAMATE RACEMASE"/>
    <property type="match status" value="1"/>
</dbReference>
<gene>
    <name evidence="2" type="ORF">FHW16_001505</name>
</gene>
<accession>A0A839ECU3</accession>
<comment type="caution">
    <text evidence="2">The sequence shown here is derived from an EMBL/GenBank/DDBJ whole genome shotgun (WGS) entry which is preliminary data.</text>
</comment>
<evidence type="ECO:0000256" key="1">
    <source>
        <dbReference type="ARBA" id="ARBA00023235"/>
    </source>
</evidence>
<proteinExistence type="predicted"/>
<keyword evidence="3" id="KW-1185">Reference proteome</keyword>
<dbReference type="InterPro" id="IPR015942">
    <property type="entry name" value="Asp/Glu/hydantoin_racemase"/>
</dbReference>
<dbReference type="SUPFAM" id="SSF53681">
    <property type="entry name" value="Aspartate/glutamate racemase"/>
    <property type="match status" value="2"/>
</dbReference>
<dbReference type="GO" id="GO:0008881">
    <property type="term" value="F:glutamate racemase activity"/>
    <property type="evidence" value="ECO:0007669"/>
    <property type="project" value="UniProtKB-EC"/>
</dbReference>
<dbReference type="RefSeq" id="WP_182548434.1">
    <property type="nucleotide sequence ID" value="NZ_JACGXN010000001.1"/>
</dbReference>
<evidence type="ECO:0000313" key="2">
    <source>
        <dbReference type="EMBL" id="MBA8877823.1"/>
    </source>
</evidence>
<protein>
    <submittedName>
        <fullName evidence="2">Glutamate racemase</fullName>
        <ecNumber evidence="2">5.1.1.3</ecNumber>
    </submittedName>
</protein>
<dbReference type="Proteomes" id="UP000549052">
    <property type="component" value="Unassembled WGS sequence"/>
</dbReference>
<sequence length="264" mass="28823">MTLVQPIAVFDAGIGSYAVVDLIRRRLPRQDILYFADRASFPYGRKSRDELLFVMDRTMRFLTSHHPSAIIVASNVPSITVMDDLKSMVSVPLFGVLPPLAEAVAQTRTGKVGIMGVQSMIGSPQLVQFVAKHTNHPDSVALINASSMVDLVENGDFLFDPAGTQQKVDAFLREVFLRHPDIDVLTLSSTHLPWLLSYFEASHSSCQFLDPAEAIVQTIGAGKSGTGQTRAYVTESAEYPVGAFRAMLAKLQIDIPVSVVTLAF</sequence>
<organism evidence="2 3">
    <name type="scientific">Phyllobacterium myrsinacearum</name>
    <dbReference type="NCBI Taxonomy" id="28101"/>
    <lineage>
        <taxon>Bacteria</taxon>
        <taxon>Pseudomonadati</taxon>
        <taxon>Pseudomonadota</taxon>
        <taxon>Alphaproteobacteria</taxon>
        <taxon>Hyphomicrobiales</taxon>
        <taxon>Phyllobacteriaceae</taxon>
        <taxon>Phyllobacterium</taxon>
    </lineage>
</organism>
<reference evidence="2 3" key="1">
    <citation type="submission" date="2020-07" db="EMBL/GenBank/DDBJ databases">
        <title>Genomic Encyclopedia of Type Strains, Phase IV (KMG-V): Genome sequencing to study the core and pangenomes of soil and plant-associated prokaryotes.</title>
        <authorList>
            <person name="Whitman W."/>
        </authorList>
    </citation>
    <scope>NUCLEOTIDE SEQUENCE [LARGE SCALE GENOMIC DNA]</scope>
    <source>
        <strain evidence="2 3">AN3</strain>
    </source>
</reference>
<evidence type="ECO:0000313" key="3">
    <source>
        <dbReference type="Proteomes" id="UP000549052"/>
    </source>
</evidence>
<dbReference type="Pfam" id="PF01177">
    <property type="entry name" value="Asp_Glu_race"/>
    <property type="match status" value="1"/>
</dbReference>
<dbReference type="EC" id="5.1.1.3" evidence="2"/>
<dbReference type="PANTHER" id="PTHR21198">
    <property type="entry name" value="GLUTAMATE RACEMASE"/>
    <property type="match status" value="1"/>
</dbReference>
<dbReference type="AlphaFoldDB" id="A0A839ECU3"/>
<dbReference type="Gene3D" id="3.40.50.1860">
    <property type="match status" value="2"/>
</dbReference>
<dbReference type="EMBL" id="JACGXN010000001">
    <property type="protein sequence ID" value="MBA8877823.1"/>
    <property type="molecule type" value="Genomic_DNA"/>
</dbReference>
<name>A0A839ECU3_9HYPH</name>
<keyword evidence="1 2" id="KW-0413">Isomerase</keyword>
<dbReference type="InterPro" id="IPR001920">
    <property type="entry name" value="Asp/Glu_race"/>
</dbReference>